<protein>
    <submittedName>
        <fullName evidence="1">Uncharacterized protein</fullName>
    </submittedName>
</protein>
<evidence type="ECO:0000313" key="1">
    <source>
        <dbReference type="EMBL" id="RZB44058.1"/>
    </source>
</evidence>
<dbReference type="AlphaFoldDB" id="A0A445F5D5"/>
<dbReference type="Proteomes" id="UP000289340">
    <property type="component" value="Chromosome 20"/>
</dbReference>
<accession>A0A445F5D5</accession>
<reference evidence="1 2" key="1">
    <citation type="submission" date="2018-09" db="EMBL/GenBank/DDBJ databases">
        <title>A high-quality reference genome of wild soybean provides a powerful tool to mine soybean genomes.</title>
        <authorList>
            <person name="Xie M."/>
            <person name="Chung C.Y.L."/>
            <person name="Li M.-W."/>
            <person name="Wong F.-L."/>
            <person name="Chan T.-F."/>
            <person name="Lam H.-M."/>
        </authorList>
    </citation>
    <scope>NUCLEOTIDE SEQUENCE [LARGE SCALE GENOMIC DNA]</scope>
    <source>
        <strain evidence="2">cv. W05</strain>
        <tissue evidence="1">Hypocotyl of etiolated seedlings</tissue>
    </source>
</reference>
<sequence length="62" mass="7266">MKRRVSRMNCHPYAQPSFSLRLQSLFEDPQDLTLLIWPDGDLYKSPTTQSGRDLIFGIKFYS</sequence>
<dbReference type="EMBL" id="QZWG01000020">
    <property type="protein sequence ID" value="RZB44058.1"/>
    <property type="molecule type" value="Genomic_DNA"/>
</dbReference>
<keyword evidence="2" id="KW-1185">Reference proteome</keyword>
<proteinExistence type="predicted"/>
<name>A0A445F5D5_GLYSO</name>
<gene>
    <name evidence="1" type="ORF">D0Y65_054206</name>
</gene>
<comment type="caution">
    <text evidence="1">The sequence shown here is derived from an EMBL/GenBank/DDBJ whole genome shotgun (WGS) entry which is preliminary data.</text>
</comment>
<organism evidence="1 2">
    <name type="scientific">Glycine soja</name>
    <name type="common">Wild soybean</name>
    <dbReference type="NCBI Taxonomy" id="3848"/>
    <lineage>
        <taxon>Eukaryota</taxon>
        <taxon>Viridiplantae</taxon>
        <taxon>Streptophyta</taxon>
        <taxon>Embryophyta</taxon>
        <taxon>Tracheophyta</taxon>
        <taxon>Spermatophyta</taxon>
        <taxon>Magnoliopsida</taxon>
        <taxon>eudicotyledons</taxon>
        <taxon>Gunneridae</taxon>
        <taxon>Pentapetalae</taxon>
        <taxon>rosids</taxon>
        <taxon>fabids</taxon>
        <taxon>Fabales</taxon>
        <taxon>Fabaceae</taxon>
        <taxon>Papilionoideae</taxon>
        <taxon>50 kb inversion clade</taxon>
        <taxon>NPAAA clade</taxon>
        <taxon>indigoferoid/millettioid clade</taxon>
        <taxon>Phaseoleae</taxon>
        <taxon>Glycine</taxon>
        <taxon>Glycine subgen. Soja</taxon>
    </lineage>
</organism>
<evidence type="ECO:0000313" key="2">
    <source>
        <dbReference type="Proteomes" id="UP000289340"/>
    </source>
</evidence>